<dbReference type="Pfam" id="PF00650">
    <property type="entry name" value="CRAL_TRIO"/>
    <property type="match status" value="1"/>
</dbReference>
<dbReference type="PROSITE" id="PS50191">
    <property type="entry name" value="CRAL_TRIO"/>
    <property type="match status" value="1"/>
</dbReference>
<gene>
    <name evidence="2" type="ORF">NQ317_004438</name>
</gene>
<dbReference type="Gene3D" id="1.10.8.20">
    <property type="entry name" value="N-terminal domain of phosphatidylinositol transfer protein sec14p"/>
    <property type="match status" value="1"/>
</dbReference>
<dbReference type="CDD" id="cd00170">
    <property type="entry name" value="SEC14"/>
    <property type="match status" value="1"/>
</dbReference>
<proteinExistence type="predicted"/>
<protein>
    <recommendedName>
        <fullName evidence="1">CRAL-TRIO domain-containing protein</fullName>
    </recommendedName>
</protein>
<dbReference type="Gene3D" id="1.20.5.1200">
    <property type="entry name" value="Alpha-tocopherol transfer"/>
    <property type="match status" value="1"/>
</dbReference>
<accession>A0ABQ9JCD8</accession>
<dbReference type="SUPFAM" id="SSF46938">
    <property type="entry name" value="CRAL/TRIO N-terminal domain"/>
    <property type="match status" value="1"/>
</dbReference>
<dbReference type="InterPro" id="IPR036865">
    <property type="entry name" value="CRAL-TRIO_dom_sf"/>
</dbReference>
<dbReference type="PANTHER" id="PTHR10174:SF234">
    <property type="entry name" value="SD01558P"/>
    <property type="match status" value="1"/>
</dbReference>
<dbReference type="PRINTS" id="PR00180">
    <property type="entry name" value="CRETINALDHBP"/>
</dbReference>
<organism evidence="2 3">
    <name type="scientific">Molorchus minor</name>
    <dbReference type="NCBI Taxonomy" id="1323400"/>
    <lineage>
        <taxon>Eukaryota</taxon>
        <taxon>Metazoa</taxon>
        <taxon>Ecdysozoa</taxon>
        <taxon>Arthropoda</taxon>
        <taxon>Hexapoda</taxon>
        <taxon>Insecta</taxon>
        <taxon>Pterygota</taxon>
        <taxon>Neoptera</taxon>
        <taxon>Endopterygota</taxon>
        <taxon>Coleoptera</taxon>
        <taxon>Polyphaga</taxon>
        <taxon>Cucujiformia</taxon>
        <taxon>Chrysomeloidea</taxon>
        <taxon>Cerambycidae</taxon>
        <taxon>Lamiinae</taxon>
        <taxon>Monochamini</taxon>
        <taxon>Molorchus</taxon>
    </lineage>
</organism>
<dbReference type="Gene3D" id="3.40.525.10">
    <property type="entry name" value="CRAL-TRIO lipid binding domain"/>
    <property type="match status" value="1"/>
</dbReference>
<comment type="caution">
    <text evidence="2">The sequence shown here is derived from an EMBL/GenBank/DDBJ whole genome shotgun (WGS) entry which is preliminary data.</text>
</comment>
<feature type="domain" description="CRAL-TRIO" evidence="1">
    <location>
        <begin position="116"/>
        <end position="273"/>
    </location>
</feature>
<dbReference type="InterPro" id="IPR036273">
    <property type="entry name" value="CRAL/TRIO_N_dom_sf"/>
</dbReference>
<reference evidence="2" key="1">
    <citation type="journal article" date="2023" name="Insect Mol. Biol.">
        <title>Genome sequencing provides insights into the evolution of gene families encoding plant cell wall-degrading enzymes in longhorned beetles.</title>
        <authorList>
            <person name="Shin N.R."/>
            <person name="Okamura Y."/>
            <person name="Kirsch R."/>
            <person name="Pauchet Y."/>
        </authorList>
    </citation>
    <scope>NUCLEOTIDE SEQUENCE</scope>
    <source>
        <strain evidence="2">MMC_N1</strain>
    </source>
</reference>
<dbReference type="InterPro" id="IPR001251">
    <property type="entry name" value="CRAL-TRIO_dom"/>
</dbReference>
<dbReference type="Proteomes" id="UP001162164">
    <property type="component" value="Unassembled WGS sequence"/>
</dbReference>
<dbReference type="PANTHER" id="PTHR10174">
    <property type="entry name" value="ALPHA-TOCOPHEROL TRANSFER PROTEIN-RELATED"/>
    <property type="match status" value="1"/>
</dbReference>
<evidence type="ECO:0000259" key="1">
    <source>
        <dbReference type="PROSITE" id="PS50191"/>
    </source>
</evidence>
<keyword evidence="3" id="KW-1185">Reference proteome</keyword>
<dbReference type="SMART" id="SM00516">
    <property type="entry name" value="SEC14"/>
    <property type="match status" value="1"/>
</dbReference>
<sequence>MTVFCSNKMSIQEDGPLEPSIDLGEPTEDLIEWAKEHINEDPDKRDQVISDFRDLIFFNARVLEENVLHIGPMTNSYCGSLRARHFIVKLAHRLIVNYYNFKESNPQYFKDVRIERLRELTKHEIISVPPYKDQLGRRTLIIRIAEVEVDEIFQVLIVTIELAAMEPSVQIKGGVVIFDLSDLSVSQAWYMTPTIANHIIQIAVKCFPVRLEKIHILHQSWVFDIGYNFVKPLMNDNIKERIAFHGDDLESLHSYIDPKHLPERYGGIHKDYPADIWFECIRKHDNVIEHLIELGYEDAETLKGQLHAENSNL</sequence>
<evidence type="ECO:0000313" key="3">
    <source>
        <dbReference type="Proteomes" id="UP001162164"/>
    </source>
</evidence>
<name>A0ABQ9JCD8_9CUCU</name>
<dbReference type="SUPFAM" id="SSF52087">
    <property type="entry name" value="CRAL/TRIO domain"/>
    <property type="match status" value="1"/>
</dbReference>
<evidence type="ECO:0000313" key="2">
    <source>
        <dbReference type="EMBL" id="KAJ8975597.1"/>
    </source>
</evidence>
<dbReference type="EMBL" id="JAPWTJ010000794">
    <property type="protein sequence ID" value="KAJ8975597.1"/>
    <property type="molecule type" value="Genomic_DNA"/>
</dbReference>